<gene>
    <name evidence="1" type="ORF">FNZ23_17525</name>
</gene>
<sequence>MRQPPSCPDPRCNGAVLWKDTSTTATGEDHWFWWCGSCKRKWKPTSEQLEAFRYGPSGRRSHRLH</sequence>
<keyword evidence="2" id="KW-1185">Reference proteome</keyword>
<comment type="caution">
    <text evidence="1">The sequence shown here is derived from an EMBL/GenBank/DDBJ whole genome shotgun (WGS) entry which is preliminary data.</text>
</comment>
<dbReference type="Proteomes" id="UP000320888">
    <property type="component" value="Unassembled WGS sequence"/>
</dbReference>
<reference evidence="1 2" key="1">
    <citation type="submission" date="2019-07" db="EMBL/GenBank/DDBJ databases">
        <title>Draft genome for Streptomyces benahoarensis MZ03-48.</title>
        <authorList>
            <person name="Gonzalez-Pimentel J.L."/>
        </authorList>
    </citation>
    <scope>NUCLEOTIDE SEQUENCE [LARGE SCALE GENOMIC DNA]</scope>
    <source>
        <strain evidence="1 2">MZ03-48</strain>
    </source>
</reference>
<dbReference type="OrthoDB" id="4292807at2"/>
<proteinExistence type="predicted"/>
<dbReference type="AlphaFoldDB" id="A0A553Z9M1"/>
<evidence type="ECO:0000313" key="2">
    <source>
        <dbReference type="Proteomes" id="UP000320888"/>
    </source>
</evidence>
<name>A0A553Z9M1_9ACTN</name>
<protein>
    <submittedName>
        <fullName evidence="1">Uncharacterized protein</fullName>
    </submittedName>
</protein>
<dbReference type="EMBL" id="VKLS01000216">
    <property type="protein sequence ID" value="TSB38136.1"/>
    <property type="molecule type" value="Genomic_DNA"/>
</dbReference>
<accession>A0A553Z9M1</accession>
<evidence type="ECO:0000313" key="1">
    <source>
        <dbReference type="EMBL" id="TSB38136.1"/>
    </source>
</evidence>
<organism evidence="1 2">
    <name type="scientific">Streptomyces benahoarensis</name>
    <dbReference type="NCBI Taxonomy" id="2595054"/>
    <lineage>
        <taxon>Bacteria</taxon>
        <taxon>Bacillati</taxon>
        <taxon>Actinomycetota</taxon>
        <taxon>Actinomycetes</taxon>
        <taxon>Kitasatosporales</taxon>
        <taxon>Streptomycetaceae</taxon>
        <taxon>Streptomyces</taxon>
    </lineage>
</organism>